<sequence length="93" mass="10636">MNGVASITIVFIFAILLFVGLIFGVRYILERIREYILLQKSIGYVFFEVKLPKNNEVEIKAAEQMFTGLLGMGKKLKGMKKFFSSKSFISFEV</sequence>
<keyword evidence="1" id="KW-0472">Membrane</keyword>
<evidence type="ECO:0000313" key="2">
    <source>
        <dbReference type="EMBL" id="MCA9387398.1"/>
    </source>
</evidence>
<dbReference type="AlphaFoldDB" id="A0A955LB94"/>
<dbReference type="Proteomes" id="UP000714915">
    <property type="component" value="Unassembled WGS sequence"/>
</dbReference>
<organism evidence="2 3">
    <name type="scientific">Candidatus Dojkabacteria bacterium</name>
    <dbReference type="NCBI Taxonomy" id="2099670"/>
    <lineage>
        <taxon>Bacteria</taxon>
        <taxon>Candidatus Dojkabacteria</taxon>
    </lineage>
</organism>
<accession>A0A955LB94</accession>
<gene>
    <name evidence="2" type="ORF">KC669_05190</name>
</gene>
<feature type="transmembrane region" description="Helical" evidence="1">
    <location>
        <begin position="6"/>
        <end position="29"/>
    </location>
</feature>
<protein>
    <submittedName>
        <fullName evidence="2">Uncharacterized protein</fullName>
    </submittedName>
</protein>
<feature type="non-terminal residue" evidence="2">
    <location>
        <position position="93"/>
    </location>
</feature>
<evidence type="ECO:0000256" key="1">
    <source>
        <dbReference type="SAM" id="Phobius"/>
    </source>
</evidence>
<reference evidence="2" key="1">
    <citation type="submission" date="2020-04" db="EMBL/GenBank/DDBJ databases">
        <authorList>
            <person name="Zhang T."/>
        </authorList>
    </citation>
    <scope>NUCLEOTIDE SEQUENCE</scope>
    <source>
        <strain evidence="2">HKST-UBA09</strain>
    </source>
</reference>
<reference evidence="2" key="2">
    <citation type="journal article" date="2021" name="Microbiome">
        <title>Successional dynamics and alternative stable states in a saline activated sludge microbial community over 9 years.</title>
        <authorList>
            <person name="Wang Y."/>
            <person name="Ye J."/>
            <person name="Ju F."/>
            <person name="Liu L."/>
            <person name="Boyd J.A."/>
            <person name="Deng Y."/>
            <person name="Parks D.H."/>
            <person name="Jiang X."/>
            <person name="Yin X."/>
            <person name="Woodcroft B.J."/>
            <person name="Tyson G.W."/>
            <person name="Hugenholtz P."/>
            <person name="Polz M.F."/>
            <person name="Zhang T."/>
        </authorList>
    </citation>
    <scope>NUCLEOTIDE SEQUENCE</scope>
    <source>
        <strain evidence="2">HKST-UBA09</strain>
    </source>
</reference>
<keyword evidence="1" id="KW-1133">Transmembrane helix</keyword>
<dbReference type="EMBL" id="JAGQLF010000114">
    <property type="protein sequence ID" value="MCA9387398.1"/>
    <property type="molecule type" value="Genomic_DNA"/>
</dbReference>
<keyword evidence="1" id="KW-0812">Transmembrane</keyword>
<proteinExistence type="predicted"/>
<comment type="caution">
    <text evidence="2">The sequence shown here is derived from an EMBL/GenBank/DDBJ whole genome shotgun (WGS) entry which is preliminary data.</text>
</comment>
<name>A0A955LB94_9BACT</name>
<evidence type="ECO:0000313" key="3">
    <source>
        <dbReference type="Proteomes" id="UP000714915"/>
    </source>
</evidence>